<dbReference type="STRING" id="283737.SAMN05660453_1155"/>
<name>A0A1I1GQW2_9LACO</name>
<dbReference type="OrthoDB" id="9813540at2"/>
<feature type="transmembrane region" description="Helical" evidence="1">
    <location>
        <begin position="9"/>
        <end position="26"/>
    </location>
</feature>
<keyword evidence="3" id="KW-1185">Reference proteome</keyword>
<proteinExistence type="predicted"/>
<evidence type="ECO:0000313" key="2">
    <source>
        <dbReference type="EMBL" id="SFC14024.1"/>
    </source>
</evidence>
<sequence length="200" mass="21818">MKSKQTNQLFVATTMFVAIIILQSVVPFLGYIPLGAVVIGASAVILPATAALAGISLGAKPGFIVAFFWAGYSWIKAMLHPGTFGALLFSNPLVAFIPRLLVGFLIGYIAKRCFVDQDKPVWFLFSMGSLAAFINTSMVILMTWLSLTVMPTHAYGIPKENLFFWLISVLAFNFIFEVIINGVLVAAIGPILLKRLPKFN</sequence>
<keyword evidence="1" id="KW-0812">Transmembrane</keyword>
<keyword evidence="1" id="KW-1133">Transmembrane helix</keyword>
<dbReference type="InterPro" id="IPR024529">
    <property type="entry name" value="ECF_trnsprt_substrate-spec"/>
</dbReference>
<reference evidence="2 3" key="1">
    <citation type="submission" date="2016-10" db="EMBL/GenBank/DDBJ databases">
        <authorList>
            <person name="de Groot N.N."/>
        </authorList>
    </citation>
    <scope>NUCLEOTIDE SEQUENCE [LARGE SCALE GENOMIC DNA]</scope>
    <source>
        <strain evidence="2 3">DSM 19113</strain>
    </source>
</reference>
<feature type="transmembrane region" description="Helical" evidence="1">
    <location>
        <begin position="85"/>
        <end position="109"/>
    </location>
</feature>
<feature type="transmembrane region" description="Helical" evidence="1">
    <location>
        <begin position="121"/>
        <end position="142"/>
    </location>
</feature>
<protein>
    <recommendedName>
        <fullName evidence="4">ECF transporter S component</fullName>
    </recommendedName>
</protein>
<organism evidence="2 3">
    <name type="scientific">Fructobacillus durionis</name>
    <dbReference type="NCBI Taxonomy" id="283737"/>
    <lineage>
        <taxon>Bacteria</taxon>
        <taxon>Bacillati</taxon>
        <taxon>Bacillota</taxon>
        <taxon>Bacilli</taxon>
        <taxon>Lactobacillales</taxon>
        <taxon>Lactobacillaceae</taxon>
        <taxon>Fructobacillus</taxon>
    </lineage>
</organism>
<evidence type="ECO:0008006" key="4">
    <source>
        <dbReference type="Google" id="ProtNLM"/>
    </source>
</evidence>
<keyword evidence="1" id="KW-0472">Membrane</keyword>
<feature type="transmembrane region" description="Helical" evidence="1">
    <location>
        <begin position="162"/>
        <end position="193"/>
    </location>
</feature>
<evidence type="ECO:0000313" key="3">
    <source>
        <dbReference type="Proteomes" id="UP000199376"/>
    </source>
</evidence>
<dbReference type="AlphaFoldDB" id="A0A1I1GQW2"/>
<dbReference type="Proteomes" id="UP000199376">
    <property type="component" value="Unassembled WGS sequence"/>
</dbReference>
<dbReference type="Gene3D" id="1.10.1760.20">
    <property type="match status" value="1"/>
</dbReference>
<dbReference type="GO" id="GO:0022857">
    <property type="term" value="F:transmembrane transporter activity"/>
    <property type="evidence" value="ECO:0007669"/>
    <property type="project" value="InterPro"/>
</dbReference>
<dbReference type="EMBL" id="FOLI01000006">
    <property type="protein sequence ID" value="SFC14024.1"/>
    <property type="molecule type" value="Genomic_DNA"/>
</dbReference>
<evidence type="ECO:0000256" key="1">
    <source>
        <dbReference type="SAM" id="Phobius"/>
    </source>
</evidence>
<dbReference type="RefSeq" id="WP_091502914.1">
    <property type="nucleotide sequence ID" value="NZ_FOLI01000006.1"/>
</dbReference>
<dbReference type="Pfam" id="PF12822">
    <property type="entry name" value="ECF_trnsprt"/>
    <property type="match status" value="1"/>
</dbReference>
<gene>
    <name evidence="2" type="ORF">SAMN05660453_1155</name>
</gene>
<accession>A0A1I1GQW2</accession>